<keyword evidence="2" id="KW-0812">Transmembrane</keyword>
<name>A0A9Q0MXA0_9DIPT</name>
<feature type="compositionally biased region" description="Basic and acidic residues" evidence="1">
    <location>
        <begin position="77"/>
        <end position="91"/>
    </location>
</feature>
<proteinExistence type="predicted"/>
<accession>A0A9Q0MXA0</accession>
<feature type="transmembrane region" description="Helical" evidence="2">
    <location>
        <begin position="12"/>
        <end position="40"/>
    </location>
</feature>
<keyword evidence="4" id="KW-1185">Reference proteome</keyword>
<feature type="region of interest" description="Disordered" evidence="1">
    <location>
        <begin position="76"/>
        <end position="110"/>
    </location>
</feature>
<organism evidence="3 4">
    <name type="scientific">Pseudolycoriella hygida</name>
    <dbReference type="NCBI Taxonomy" id="35572"/>
    <lineage>
        <taxon>Eukaryota</taxon>
        <taxon>Metazoa</taxon>
        <taxon>Ecdysozoa</taxon>
        <taxon>Arthropoda</taxon>
        <taxon>Hexapoda</taxon>
        <taxon>Insecta</taxon>
        <taxon>Pterygota</taxon>
        <taxon>Neoptera</taxon>
        <taxon>Endopterygota</taxon>
        <taxon>Diptera</taxon>
        <taxon>Nematocera</taxon>
        <taxon>Sciaroidea</taxon>
        <taxon>Sciaridae</taxon>
        <taxon>Pseudolycoriella</taxon>
    </lineage>
</organism>
<evidence type="ECO:0000313" key="3">
    <source>
        <dbReference type="EMBL" id="KAJ6638914.1"/>
    </source>
</evidence>
<gene>
    <name evidence="3" type="ORF">Bhyg_11652</name>
</gene>
<keyword evidence="2" id="KW-0472">Membrane</keyword>
<keyword evidence="2" id="KW-1133">Transmembrane helix</keyword>
<dbReference type="EMBL" id="WJQU01000003">
    <property type="protein sequence ID" value="KAJ6638914.1"/>
    <property type="molecule type" value="Genomic_DNA"/>
</dbReference>
<dbReference type="OrthoDB" id="6619981at2759"/>
<dbReference type="AlphaFoldDB" id="A0A9Q0MXA0"/>
<protein>
    <submittedName>
        <fullName evidence="3">Uncharacterized protein</fullName>
    </submittedName>
</protein>
<reference evidence="3" key="1">
    <citation type="submission" date="2022-07" db="EMBL/GenBank/DDBJ databases">
        <authorList>
            <person name="Trinca V."/>
            <person name="Uliana J.V.C."/>
            <person name="Torres T.T."/>
            <person name="Ward R.J."/>
            <person name="Monesi N."/>
        </authorList>
    </citation>
    <scope>NUCLEOTIDE SEQUENCE</scope>
    <source>
        <strain evidence="3">HSMRA1968</strain>
        <tissue evidence="3">Whole embryos</tissue>
    </source>
</reference>
<comment type="caution">
    <text evidence="3">The sequence shown here is derived from an EMBL/GenBank/DDBJ whole genome shotgun (WGS) entry which is preliminary data.</text>
</comment>
<evidence type="ECO:0000256" key="2">
    <source>
        <dbReference type="SAM" id="Phobius"/>
    </source>
</evidence>
<evidence type="ECO:0000313" key="4">
    <source>
        <dbReference type="Proteomes" id="UP001151699"/>
    </source>
</evidence>
<sequence>MKHQQVVVDYTVMIKSCLTCLMLAFSGYVLIRLVCTIFALPKWIQKQQELEDMKMRNEAMTLKTKKFVQFLSSEKGYQADHDEENKSKQIDDDANGNDESGSNEEEKKDK</sequence>
<dbReference type="Proteomes" id="UP001151699">
    <property type="component" value="Chromosome X"/>
</dbReference>
<evidence type="ECO:0000256" key="1">
    <source>
        <dbReference type="SAM" id="MobiDB-lite"/>
    </source>
</evidence>